<dbReference type="RefSeq" id="WP_153662553.1">
    <property type="nucleotide sequence ID" value="NZ_JAAIKR010000003.1"/>
</dbReference>
<dbReference type="Gene3D" id="3.60.21.10">
    <property type="match status" value="1"/>
</dbReference>
<dbReference type="GO" id="GO:0016787">
    <property type="term" value="F:hydrolase activity"/>
    <property type="evidence" value="ECO:0007669"/>
    <property type="project" value="UniProtKB-KW"/>
</dbReference>
<protein>
    <submittedName>
        <fullName evidence="8">Bifunctional UDP-sugar hydrolase/5'-nucleotidase</fullName>
    </submittedName>
</protein>
<keyword evidence="2" id="KW-0479">Metal-binding</keyword>
<dbReference type="PANTHER" id="PTHR11575:SF46">
    <property type="entry name" value="PROTEIN USHA"/>
    <property type="match status" value="1"/>
</dbReference>
<dbReference type="PROSITE" id="PS00786">
    <property type="entry name" value="5_NUCLEOTIDASE_2"/>
    <property type="match status" value="1"/>
</dbReference>
<gene>
    <name evidence="8" type="ORF">G3R48_05130</name>
</gene>
<dbReference type="Pfam" id="PF00149">
    <property type="entry name" value="Metallophos"/>
    <property type="match status" value="1"/>
</dbReference>
<keyword evidence="3 5" id="KW-0732">Signal</keyword>
<evidence type="ECO:0000313" key="9">
    <source>
        <dbReference type="Proteomes" id="UP000811844"/>
    </source>
</evidence>
<comment type="caution">
    <text evidence="8">The sequence shown here is derived from an EMBL/GenBank/DDBJ whole genome shotgun (WGS) entry which is preliminary data.</text>
</comment>
<dbReference type="NCBIfam" id="NF007109">
    <property type="entry name" value="PRK09558.1"/>
    <property type="match status" value="1"/>
</dbReference>
<evidence type="ECO:0000313" key="8">
    <source>
        <dbReference type="EMBL" id="MBR9727374.1"/>
    </source>
</evidence>
<evidence type="ECO:0000256" key="1">
    <source>
        <dbReference type="ARBA" id="ARBA00006654"/>
    </source>
</evidence>
<dbReference type="InterPro" id="IPR029052">
    <property type="entry name" value="Metallo-depent_PP-like"/>
</dbReference>
<dbReference type="EMBL" id="JAAIKR010000003">
    <property type="protein sequence ID" value="MBR9727374.1"/>
    <property type="molecule type" value="Genomic_DNA"/>
</dbReference>
<dbReference type="Gene3D" id="3.90.780.10">
    <property type="entry name" value="5'-Nucleotidase, C-terminal domain"/>
    <property type="match status" value="1"/>
</dbReference>
<comment type="similarity">
    <text evidence="1 5">Belongs to the 5'-nucleotidase family.</text>
</comment>
<evidence type="ECO:0000259" key="6">
    <source>
        <dbReference type="Pfam" id="PF00149"/>
    </source>
</evidence>
<dbReference type="PANTHER" id="PTHR11575">
    <property type="entry name" value="5'-NUCLEOTIDASE-RELATED"/>
    <property type="match status" value="1"/>
</dbReference>
<feature type="chain" id="PRO_5044966946" evidence="5">
    <location>
        <begin position="22"/>
        <end position="562"/>
    </location>
</feature>
<dbReference type="InterPro" id="IPR036907">
    <property type="entry name" value="5'-Nucleotdase_C_sf"/>
</dbReference>
<evidence type="ECO:0000256" key="4">
    <source>
        <dbReference type="ARBA" id="ARBA00022741"/>
    </source>
</evidence>
<sequence>MKYTFKSFSGLSMTLLTAMFALNGCSSDEPQFENCQQAGDACVRFTLLHTNDHHGRFWQSDKGEYGMAARKTLIDEIRQQVKAEGGQVLLLSGGDINTGVPESDLQSAEPDFMGMNLLEYDAMAVGNHEFDNPLATLDKQREWANFPMLSANIYREVEGQWQPYFEPYKIFDVGPLKLAIVGLTTEQTAQIGNPKYVKSLRFTSPQIAMKNTLTMLKHNEKPDLVFALTHMGHYPDGQHGSNTPGDVLLARSLRKGQLDGIIGGHSQNPVCMGEQNTYVKDFQPGDECRPDQQQGTWIMQAHEWGKYVGRADFEYLNGQLHLANYQLIPVNLHSEHHAIETITQNEQMLELLEPYQQKGQAVLNEVISDASAKWQGGRSVVRHQINEMGVMIAKAQSQGVAADFGIINSGGIRASIEKGPIRYRDVLTVQPFANLVTMTKMRGDALTNYLATVATQSRGSGGFAHFSDIDMVVDCQAQKVSINSINGQAFNPNQQYRFSLPGYNAAGGNGYPILADALDTGLVDADVLLEYIKQHQPLDPNNPIYQHQVKFIGASTALGCDG</sequence>
<dbReference type="InterPro" id="IPR004843">
    <property type="entry name" value="Calcineurin-like_PHP"/>
</dbReference>
<keyword evidence="4 5" id="KW-0547">Nucleotide-binding</keyword>
<feature type="signal peptide" evidence="5">
    <location>
        <begin position="1"/>
        <end position="21"/>
    </location>
</feature>
<dbReference type="InterPro" id="IPR006179">
    <property type="entry name" value="5_nucleotidase/apyrase"/>
</dbReference>
<feature type="domain" description="5'-Nucleotidase C-terminal" evidence="7">
    <location>
        <begin position="382"/>
        <end position="515"/>
    </location>
</feature>
<dbReference type="Proteomes" id="UP000811844">
    <property type="component" value="Unassembled WGS sequence"/>
</dbReference>
<organism evidence="8 9">
    <name type="scientific">Shewanella intestini</name>
    <dbReference type="NCBI Taxonomy" id="2017544"/>
    <lineage>
        <taxon>Bacteria</taxon>
        <taxon>Pseudomonadati</taxon>
        <taxon>Pseudomonadota</taxon>
        <taxon>Gammaproteobacteria</taxon>
        <taxon>Alteromonadales</taxon>
        <taxon>Shewanellaceae</taxon>
        <taxon>Shewanella</taxon>
    </lineage>
</organism>
<feature type="domain" description="Calcineurin-like phosphoesterase" evidence="6">
    <location>
        <begin position="46"/>
        <end position="266"/>
    </location>
</feature>
<dbReference type="SUPFAM" id="SSF55816">
    <property type="entry name" value="5'-nucleotidase (syn. UDP-sugar hydrolase), C-terminal domain"/>
    <property type="match status" value="1"/>
</dbReference>
<dbReference type="Pfam" id="PF02872">
    <property type="entry name" value="5_nucleotid_C"/>
    <property type="match status" value="1"/>
</dbReference>
<keyword evidence="9" id="KW-1185">Reference proteome</keyword>
<evidence type="ECO:0000256" key="5">
    <source>
        <dbReference type="RuleBase" id="RU362119"/>
    </source>
</evidence>
<name>A0ABS5I011_9GAMM</name>
<keyword evidence="5 8" id="KW-0378">Hydrolase</keyword>
<evidence type="ECO:0000256" key="3">
    <source>
        <dbReference type="ARBA" id="ARBA00022729"/>
    </source>
</evidence>
<evidence type="ECO:0000259" key="7">
    <source>
        <dbReference type="Pfam" id="PF02872"/>
    </source>
</evidence>
<accession>A0ABS5I011</accession>
<dbReference type="SUPFAM" id="SSF56300">
    <property type="entry name" value="Metallo-dependent phosphatases"/>
    <property type="match status" value="1"/>
</dbReference>
<proteinExistence type="inferred from homology"/>
<dbReference type="InterPro" id="IPR008334">
    <property type="entry name" value="5'-Nucleotdase_C"/>
</dbReference>
<dbReference type="InterPro" id="IPR006146">
    <property type="entry name" value="5'-Nucleotdase_CS"/>
</dbReference>
<evidence type="ECO:0000256" key="2">
    <source>
        <dbReference type="ARBA" id="ARBA00022723"/>
    </source>
</evidence>
<reference evidence="8 9" key="1">
    <citation type="submission" date="2020-02" db="EMBL/GenBank/DDBJ databases">
        <title>Shewanella WXL01 sp. nov., a marine bacterium isolated from green algae in Luhuitou Fringing Reef (Northern South China Sea).</title>
        <authorList>
            <person name="Wang X."/>
        </authorList>
    </citation>
    <scope>NUCLEOTIDE SEQUENCE [LARGE SCALE GENOMIC DNA]</scope>
    <source>
        <strain evidence="8 9">MCCC 1A01895</strain>
    </source>
</reference>
<dbReference type="PRINTS" id="PR01607">
    <property type="entry name" value="APYRASEFAMLY"/>
</dbReference>